<keyword evidence="1" id="KW-0677">Repeat</keyword>
<evidence type="ECO:0000313" key="5">
    <source>
        <dbReference type="Proteomes" id="UP001147746"/>
    </source>
</evidence>
<dbReference type="Pfam" id="PF00023">
    <property type="entry name" value="Ank"/>
    <property type="match status" value="1"/>
</dbReference>
<dbReference type="Proteomes" id="UP001147746">
    <property type="component" value="Unassembled WGS sequence"/>
</dbReference>
<name>A0A9W9H7W3_9EURO</name>
<dbReference type="SMART" id="SM00248">
    <property type="entry name" value="ANK"/>
    <property type="match status" value="12"/>
</dbReference>
<comment type="caution">
    <text evidence="4">The sequence shown here is derived from an EMBL/GenBank/DDBJ whole genome shotgun (WGS) entry which is preliminary data.</text>
</comment>
<dbReference type="PROSITE" id="PS50088">
    <property type="entry name" value="ANK_REPEAT"/>
    <property type="match status" value="6"/>
</dbReference>
<feature type="repeat" description="ANK" evidence="3">
    <location>
        <begin position="332"/>
        <end position="364"/>
    </location>
</feature>
<reference evidence="4" key="1">
    <citation type="submission" date="2022-12" db="EMBL/GenBank/DDBJ databases">
        <authorList>
            <person name="Petersen C."/>
        </authorList>
    </citation>
    <scope>NUCLEOTIDE SEQUENCE</scope>
    <source>
        <strain evidence="4">IBT 21472</strain>
    </source>
</reference>
<evidence type="ECO:0000256" key="1">
    <source>
        <dbReference type="ARBA" id="ARBA00022737"/>
    </source>
</evidence>
<dbReference type="Pfam" id="PF12796">
    <property type="entry name" value="Ank_2"/>
    <property type="match status" value="2"/>
</dbReference>
<dbReference type="Gene3D" id="1.25.40.20">
    <property type="entry name" value="Ankyrin repeat-containing domain"/>
    <property type="match status" value="2"/>
</dbReference>
<dbReference type="SUPFAM" id="SSF48403">
    <property type="entry name" value="Ankyrin repeat"/>
    <property type="match status" value="1"/>
</dbReference>
<dbReference type="InterPro" id="IPR001810">
    <property type="entry name" value="F-box_dom"/>
</dbReference>
<accession>A0A9W9H7W3</accession>
<evidence type="ECO:0000256" key="3">
    <source>
        <dbReference type="PROSITE-ProRule" id="PRU00023"/>
    </source>
</evidence>
<dbReference type="Pfam" id="PF13637">
    <property type="entry name" value="Ank_4"/>
    <property type="match status" value="1"/>
</dbReference>
<feature type="repeat" description="ANK" evidence="3">
    <location>
        <begin position="86"/>
        <end position="118"/>
    </location>
</feature>
<feature type="repeat" description="ANK" evidence="3">
    <location>
        <begin position="402"/>
        <end position="434"/>
    </location>
</feature>
<feature type="repeat" description="ANK" evidence="3">
    <location>
        <begin position="435"/>
        <end position="474"/>
    </location>
</feature>
<gene>
    <name evidence="4" type="ORF">N7476_006085</name>
</gene>
<dbReference type="PANTHER" id="PTHR24198">
    <property type="entry name" value="ANKYRIN REPEAT AND PROTEIN KINASE DOMAIN-CONTAINING PROTEIN"/>
    <property type="match status" value="1"/>
</dbReference>
<reference evidence="4" key="2">
    <citation type="journal article" date="2023" name="IMA Fungus">
        <title>Comparative genomic study of the Penicillium genus elucidates a diverse pangenome and 15 lateral gene transfer events.</title>
        <authorList>
            <person name="Petersen C."/>
            <person name="Sorensen T."/>
            <person name="Nielsen M.R."/>
            <person name="Sondergaard T.E."/>
            <person name="Sorensen J.L."/>
            <person name="Fitzpatrick D.A."/>
            <person name="Frisvad J.C."/>
            <person name="Nielsen K.L."/>
        </authorList>
    </citation>
    <scope>NUCLEOTIDE SEQUENCE</scope>
    <source>
        <strain evidence="4">IBT 21472</strain>
    </source>
</reference>
<organism evidence="4 5">
    <name type="scientific">Penicillium atrosanguineum</name>
    <dbReference type="NCBI Taxonomy" id="1132637"/>
    <lineage>
        <taxon>Eukaryota</taxon>
        <taxon>Fungi</taxon>
        <taxon>Dikarya</taxon>
        <taxon>Ascomycota</taxon>
        <taxon>Pezizomycotina</taxon>
        <taxon>Eurotiomycetes</taxon>
        <taxon>Eurotiomycetidae</taxon>
        <taxon>Eurotiales</taxon>
        <taxon>Aspergillaceae</taxon>
        <taxon>Penicillium</taxon>
    </lineage>
</organism>
<protein>
    <submittedName>
        <fullName evidence="4">Uncharacterized protein</fullName>
    </submittedName>
</protein>
<dbReference type="InterPro" id="IPR002110">
    <property type="entry name" value="Ankyrin_rpt"/>
</dbReference>
<dbReference type="PROSITE" id="PS50297">
    <property type="entry name" value="ANK_REP_REGION"/>
    <property type="match status" value="4"/>
</dbReference>
<dbReference type="InterPro" id="IPR036770">
    <property type="entry name" value="Ankyrin_rpt-contain_sf"/>
</dbReference>
<sequence>MGVPLLALPQEVILLITNQLTNSDLFHLLQVNHMLYNLLIADLCMRDIISTGGRALLWCAQRGARSGVLNMLEAGADVNFRPHDRSTRPALQVAVDNKNTALVELLLDRGANPNEPGSDGYDPRILEGAIQRSGKDDLEMITLLLDYGADPNFRGNPKMYPPLYIATSLWHTSKIALLLARGAAISDPVFTKAQHPLHTAALRSEAGMIKLLVDAGCEVGIRDLYGKTTLMQAAEHASKETVQMLLDLGADPHLKQPDRSNALFGALLNKDKTQSIAITRLLLDRGVDVSARDNSQRTPLLHALFHSGSDLCLGNMDALVEFGADISAQDEEGRSVLHYVAKQAKPAVVKWICSLGADVNRCDSLDETPIFYVLQSSAHSSKAATVRILLDQGADANHINMLGQTPLMFAASTWSVESARLLIKHGANVHCKDLEGKTPLHWFATANYPSPTDDPQSLIGLFISSGVEVNARTPAGVTALSMISDLRPIMKKPKNFLIQKGATT</sequence>
<dbReference type="PROSITE" id="PS50181">
    <property type="entry name" value="FBOX"/>
    <property type="match status" value="1"/>
</dbReference>
<feature type="repeat" description="ANK" evidence="3">
    <location>
        <begin position="225"/>
        <end position="257"/>
    </location>
</feature>
<keyword evidence="2 3" id="KW-0040">ANK repeat</keyword>
<keyword evidence="5" id="KW-1185">Reference proteome</keyword>
<feature type="repeat" description="ANK" evidence="3">
    <location>
        <begin position="192"/>
        <end position="224"/>
    </location>
</feature>
<evidence type="ECO:0000256" key="2">
    <source>
        <dbReference type="ARBA" id="ARBA00023043"/>
    </source>
</evidence>
<proteinExistence type="predicted"/>
<dbReference type="EMBL" id="JAPZBO010000005">
    <property type="protein sequence ID" value="KAJ5315778.1"/>
    <property type="molecule type" value="Genomic_DNA"/>
</dbReference>
<dbReference type="PANTHER" id="PTHR24198:SF165">
    <property type="entry name" value="ANKYRIN REPEAT-CONTAINING PROTEIN-RELATED"/>
    <property type="match status" value="1"/>
</dbReference>
<dbReference type="AlphaFoldDB" id="A0A9W9H7W3"/>
<evidence type="ECO:0000313" key="4">
    <source>
        <dbReference type="EMBL" id="KAJ5315778.1"/>
    </source>
</evidence>